<accession>A0ACB9AEZ0</accession>
<organism evidence="1 2">
    <name type="scientific">Cichorium intybus</name>
    <name type="common">Chicory</name>
    <dbReference type="NCBI Taxonomy" id="13427"/>
    <lineage>
        <taxon>Eukaryota</taxon>
        <taxon>Viridiplantae</taxon>
        <taxon>Streptophyta</taxon>
        <taxon>Embryophyta</taxon>
        <taxon>Tracheophyta</taxon>
        <taxon>Spermatophyta</taxon>
        <taxon>Magnoliopsida</taxon>
        <taxon>eudicotyledons</taxon>
        <taxon>Gunneridae</taxon>
        <taxon>Pentapetalae</taxon>
        <taxon>asterids</taxon>
        <taxon>campanulids</taxon>
        <taxon>Asterales</taxon>
        <taxon>Asteraceae</taxon>
        <taxon>Cichorioideae</taxon>
        <taxon>Cichorieae</taxon>
        <taxon>Cichoriinae</taxon>
        <taxon>Cichorium</taxon>
    </lineage>
</organism>
<gene>
    <name evidence="1" type="ORF">L2E82_38248</name>
</gene>
<reference evidence="1 2" key="2">
    <citation type="journal article" date="2022" name="Mol. Ecol. Resour.">
        <title>The genomes of chicory, endive, great burdock and yacon provide insights into Asteraceae paleo-polyploidization history and plant inulin production.</title>
        <authorList>
            <person name="Fan W."/>
            <person name="Wang S."/>
            <person name="Wang H."/>
            <person name="Wang A."/>
            <person name="Jiang F."/>
            <person name="Liu H."/>
            <person name="Zhao H."/>
            <person name="Xu D."/>
            <person name="Zhang Y."/>
        </authorList>
    </citation>
    <scope>NUCLEOTIDE SEQUENCE [LARGE SCALE GENOMIC DNA]</scope>
    <source>
        <strain evidence="2">cv. Punajuju</strain>
        <tissue evidence="1">Leaves</tissue>
    </source>
</reference>
<sequence>MVLRFCKSQFISSSVKISASRRLSPWKIDLKYYFNALLDASLNASTSPDCGFLCYVNFVYSSINITSHQQQDILGILRRGHLSAYWLRLRLIVQTFILPDFYVKSVSKHCFSLAGSVLELLEIIQLRSPDTTMKHSELQEGYPPWNIISMRRGHLSAYWLRLRLIVQTFILPDFYVKSLMGRKVKDLTGASISTNKKQQQEYESEGIEWKKVEFVDNQGCLDLFEKKTGGLLSTLDEASSTL</sequence>
<dbReference type="Proteomes" id="UP001055811">
    <property type="component" value="Linkage Group LG07"/>
</dbReference>
<protein>
    <submittedName>
        <fullName evidence="1">Uncharacterized protein</fullName>
    </submittedName>
</protein>
<comment type="caution">
    <text evidence="1">The sequence shown here is derived from an EMBL/GenBank/DDBJ whole genome shotgun (WGS) entry which is preliminary data.</text>
</comment>
<keyword evidence="2" id="KW-1185">Reference proteome</keyword>
<reference evidence="2" key="1">
    <citation type="journal article" date="2022" name="Mol. Ecol. Resour.">
        <title>The genomes of chicory, endive, great burdock and yacon provide insights into Asteraceae palaeo-polyploidization history and plant inulin production.</title>
        <authorList>
            <person name="Fan W."/>
            <person name="Wang S."/>
            <person name="Wang H."/>
            <person name="Wang A."/>
            <person name="Jiang F."/>
            <person name="Liu H."/>
            <person name="Zhao H."/>
            <person name="Xu D."/>
            <person name="Zhang Y."/>
        </authorList>
    </citation>
    <scope>NUCLEOTIDE SEQUENCE [LARGE SCALE GENOMIC DNA]</scope>
    <source>
        <strain evidence="2">cv. Punajuju</strain>
    </source>
</reference>
<evidence type="ECO:0000313" key="1">
    <source>
        <dbReference type="EMBL" id="KAI3708794.1"/>
    </source>
</evidence>
<dbReference type="EMBL" id="CM042015">
    <property type="protein sequence ID" value="KAI3708794.1"/>
    <property type="molecule type" value="Genomic_DNA"/>
</dbReference>
<name>A0ACB9AEZ0_CICIN</name>
<evidence type="ECO:0000313" key="2">
    <source>
        <dbReference type="Proteomes" id="UP001055811"/>
    </source>
</evidence>
<proteinExistence type="predicted"/>